<dbReference type="Proteomes" id="UP000654075">
    <property type="component" value="Unassembled WGS sequence"/>
</dbReference>
<name>A0A813HZ69_POLGL</name>
<dbReference type="SUPFAM" id="SSF81296">
    <property type="entry name" value="E set domains"/>
    <property type="match status" value="1"/>
</dbReference>
<feature type="domain" description="Fibronectin type-III" evidence="4">
    <location>
        <begin position="1241"/>
        <end position="1344"/>
    </location>
</feature>
<feature type="domain" description="Fibronectin type-III" evidence="4">
    <location>
        <begin position="833"/>
        <end position="931"/>
    </location>
</feature>
<keyword evidence="1" id="KW-0677">Repeat</keyword>
<evidence type="ECO:0000256" key="3">
    <source>
        <dbReference type="SAM" id="MobiDB-lite"/>
    </source>
</evidence>
<feature type="domain" description="Fibronectin type-III" evidence="4">
    <location>
        <begin position="2776"/>
        <end position="2873"/>
    </location>
</feature>
<dbReference type="PROSITE" id="PS50853">
    <property type="entry name" value="FN3"/>
    <property type="match status" value="16"/>
</dbReference>
<dbReference type="OMA" id="FACEDIG"/>
<feature type="domain" description="Fibronectin type-III" evidence="4">
    <location>
        <begin position="2376"/>
        <end position="2475"/>
    </location>
</feature>
<evidence type="ECO:0000313" key="7">
    <source>
        <dbReference type="Proteomes" id="UP000654075"/>
    </source>
</evidence>
<dbReference type="Pfam" id="PF07691">
    <property type="entry name" value="PA14"/>
    <property type="match status" value="2"/>
</dbReference>
<dbReference type="SUPFAM" id="SSF56988">
    <property type="entry name" value="Anthrax protective antigen"/>
    <property type="match status" value="2"/>
</dbReference>
<evidence type="ECO:0000313" key="6">
    <source>
        <dbReference type="EMBL" id="CAE8643001.1"/>
    </source>
</evidence>
<evidence type="ECO:0000259" key="4">
    <source>
        <dbReference type="PROSITE" id="PS50853"/>
    </source>
</evidence>
<dbReference type="InterPro" id="IPR003961">
    <property type="entry name" value="FN3_dom"/>
</dbReference>
<feature type="region of interest" description="Disordered" evidence="3">
    <location>
        <begin position="2277"/>
        <end position="2302"/>
    </location>
</feature>
<dbReference type="PANTHER" id="PTHR13817:SF73">
    <property type="entry name" value="FIBRONECTIN TYPE-III DOMAIN-CONTAINING PROTEIN"/>
    <property type="match status" value="1"/>
</dbReference>
<dbReference type="Gene3D" id="3.90.182.10">
    <property type="entry name" value="Toxin - Anthrax Protective Antigen,domain 1"/>
    <property type="match status" value="2"/>
</dbReference>
<dbReference type="InterPro" id="IPR050964">
    <property type="entry name" value="Striated_Muscle_Regulatory"/>
</dbReference>
<feature type="domain" description="Fibronectin type-III" evidence="4">
    <location>
        <begin position="1980"/>
        <end position="2074"/>
    </location>
</feature>
<feature type="domain" description="Fibronectin type-III" evidence="4">
    <location>
        <begin position="2477"/>
        <end position="2574"/>
    </location>
</feature>
<evidence type="ECO:0000256" key="1">
    <source>
        <dbReference type="ARBA" id="ARBA00022737"/>
    </source>
</evidence>
<dbReference type="SMART" id="SM00758">
    <property type="entry name" value="PA14"/>
    <property type="match status" value="2"/>
</dbReference>
<dbReference type="Pfam" id="PF00041">
    <property type="entry name" value="fn3"/>
    <property type="match status" value="6"/>
</dbReference>
<dbReference type="InterPro" id="IPR017868">
    <property type="entry name" value="Filamin/ABP280_repeat-like"/>
</dbReference>
<dbReference type="Gene3D" id="2.60.40.10">
    <property type="entry name" value="Immunoglobulins"/>
    <property type="match status" value="22"/>
</dbReference>
<keyword evidence="7" id="KW-1185">Reference proteome</keyword>
<dbReference type="InterPro" id="IPR036116">
    <property type="entry name" value="FN3_sf"/>
</dbReference>
<dbReference type="InterPro" id="IPR013783">
    <property type="entry name" value="Ig-like_fold"/>
</dbReference>
<dbReference type="InterPro" id="IPR011658">
    <property type="entry name" value="PA14_dom"/>
</dbReference>
<feature type="domain" description="Fibronectin type-III" evidence="4">
    <location>
        <begin position="2276"/>
        <end position="2374"/>
    </location>
</feature>
<dbReference type="PROSITE" id="PS50194">
    <property type="entry name" value="FILAMIN_REPEAT"/>
    <property type="match status" value="1"/>
</dbReference>
<dbReference type="PANTHER" id="PTHR13817">
    <property type="entry name" value="TITIN"/>
    <property type="match status" value="1"/>
</dbReference>
<accession>A0A813HZ69</accession>
<organism evidence="6 7">
    <name type="scientific">Polarella glacialis</name>
    <name type="common">Dinoflagellate</name>
    <dbReference type="NCBI Taxonomy" id="89957"/>
    <lineage>
        <taxon>Eukaryota</taxon>
        <taxon>Sar</taxon>
        <taxon>Alveolata</taxon>
        <taxon>Dinophyceae</taxon>
        <taxon>Suessiales</taxon>
        <taxon>Suessiaceae</taxon>
        <taxon>Polarella</taxon>
    </lineage>
</organism>
<feature type="repeat" description="Filamin" evidence="2">
    <location>
        <begin position="378"/>
        <end position="478"/>
    </location>
</feature>
<evidence type="ECO:0000256" key="2">
    <source>
        <dbReference type="PROSITE-ProRule" id="PRU00087"/>
    </source>
</evidence>
<feature type="domain" description="Fibronectin type-III" evidence="4">
    <location>
        <begin position="2171"/>
        <end position="2275"/>
    </location>
</feature>
<feature type="domain" description="Fibronectin type-III" evidence="4">
    <location>
        <begin position="1772"/>
        <end position="1881"/>
    </location>
</feature>
<feature type="domain" description="Fibronectin type-III" evidence="4">
    <location>
        <begin position="1650"/>
        <end position="1746"/>
    </location>
</feature>
<dbReference type="InterPro" id="IPR037524">
    <property type="entry name" value="PA14/GLEYA"/>
</dbReference>
<feature type="domain" description="Fibronectin type-III" evidence="4">
    <location>
        <begin position="2670"/>
        <end position="2762"/>
    </location>
</feature>
<feature type="non-terminal residue" evidence="6">
    <location>
        <position position="1"/>
    </location>
</feature>
<feature type="domain" description="PA14" evidence="5">
    <location>
        <begin position="210"/>
        <end position="361"/>
    </location>
</feature>
<feature type="domain" description="PA14" evidence="5">
    <location>
        <begin position="677"/>
        <end position="812"/>
    </location>
</feature>
<proteinExistence type="predicted"/>
<gene>
    <name evidence="6" type="ORF">PGLA1383_LOCUS57383</name>
</gene>
<dbReference type="PROSITE" id="PS51820">
    <property type="entry name" value="PA14"/>
    <property type="match status" value="2"/>
</dbReference>
<dbReference type="InterPro" id="IPR014756">
    <property type="entry name" value="Ig_E-set"/>
</dbReference>
<dbReference type="Pfam" id="PF00630">
    <property type="entry name" value="Filamin"/>
    <property type="match status" value="1"/>
</dbReference>
<dbReference type="EMBL" id="CAJNNV010033241">
    <property type="protein sequence ID" value="CAE8643001.1"/>
    <property type="molecule type" value="Genomic_DNA"/>
</dbReference>
<protein>
    <submittedName>
        <fullName evidence="6">Uncharacterized protein</fullName>
    </submittedName>
</protein>
<comment type="caution">
    <text evidence="6">The sequence shown here is derived from an EMBL/GenBank/DDBJ whole genome shotgun (WGS) entry which is preliminary data.</text>
</comment>
<feature type="domain" description="Fibronectin type-III" evidence="4">
    <location>
        <begin position="1882"/>
        <end position="1977"/>
    </location>
</feature>
<feature type="domain" description="Fibronectin type-III" evidence="4">
    <location>
        <begin position="1434"/>
        <end position="1540"/>
    </location>
</feature>
<feature type="domain" description="Fibronectin type-III" evidence="4">
    <location>
        <begin position="1546"/>
        <end position="1648"/>
    </location>
</feature>
<sequence>MPDYSESYTFYGPFPIYVEPSAVSAATTVVYNVNASYIAGQTMDATVQLRDQFGNNRTSSVSNLFFQGRFGPATLDYVDHNDGSITVAVGTFLAGRHPLQITISGVQISNTPTPEIPVYSSIVKYDGTDCATPIEVTAGVQQVFQCFPQDTYGNHVADNDLFIEAEFVNMDDPDAPVVAVKGTYSTADTNYDLPLEIKKVGAYSVVTQLWARGGLIGRYYRTPGFQSLVSLLTDRPHQGQPLFEYTRVDPVLDIIWPGRPVDSCPEDYFSIRWTGYLLPRTTGLHTIRIEADRGARVKVGEAWIIDELDSDIAVRASAQVSLVNHVPIYIEVEYKHSAGTSFLRLYWASTDFEDEKVPTVCLLHALNVLPMDTTVVVIPQEAAEQSVASGDALVETEAGEVNSFILHTRDENNNQRATQTISALSGYIASEPPAMMTFQYLGGGNYTSIINPIVSGNYPMHVMVNGVDIVGSPFNTNVVPGPTSAVHTKIEGTGLTMAQAGVEAVFMITLRDVNINNRGMSLGQSVVVDNSRFACEDIGLGNFRCAYTITQSQTINVILRVNGQNVNPVAPHTYQITIHPKPIDSSSGFTYMFGFTEFFAKVRRGTPNQVIFQVKDDFGNDVTDSSKVYMMCEAEGPERKSAPYTIPLDIHTYATGLFKLNLQFDKTGDYKVYCYVVNQGGLNSRYFNNRWVEGLPAITRVDTTVDFNWGEGLVTADSSDYASAQFDAYLQAPKAANYTFYITADDGAKLWLDDELVLSQDEAGQYSTTPRLLKATRLYHIQVMYYERTGFARLRLEWSSDGGLIRQVINADNLFHTRSLLGQFPLGTKVYDKPGQVEAFYHRDFQYDNNNLQWVAPQDNGNKPILGYRIYRDDGQGGPISTAVATTDQNTNTFSDKGIITGNVYYYRIMATNGDDGEPLTISAQPSVPPVKPDPALLIGTNVGGMKFRFTPLTGSASGWSPTIRYTLYRNDGLGGVLRFTYEGDMDGSSAMELAIGGLVEGRSYLFQTSYWSRIGQSPLSNVASVLCCEFMKPGSPPANLRRDGEQSNEKITVSWDPVQDIGSSSLIYYRIYMDDGTSEISKNTVSGTTTSVFFEFLTPGNAYRFAVSAVNAAGEGPRSVRLTLTASDIAGQPYNVMATYQSYDQIDLVWSKPLMTGASGMSGYKVYADDGNGGPITNLIWDGGLKASTLFFSWAPRFSDGTVALLAGHSYRFQVQSVNPTGDGVKSDIFTAVAASVPAAPGRPQVDKVSTSGEMIVITWAAPEDGGSPLLGYVLMRKSSASSDWIQRTTMNDKYTPTSFQDNFQVVPGSTYIYRVYAYNLVEVGVIQYSPEANIPAAAVPSAPELAFVTSTETTITVSWNIPISDLTVSGFKLYVDSTLKYDGTGIATVRTFTLAGCATGNMHDFRVTAVSAAGESVQSASLPKFCARRPYPPAQPKLEASSLKTITINWLPPANTGGMPISGYKVQRSNHDLYYFGTVQCLQDDGSYLTTLPENYNTCKDDTANICPDRMCKYRVLAINGIEDNNFADISPYLTATAANLPQPPQLVTRELPPVSKTVIEVQWSAVTSEADAGGALVTGYRIYSNTGNDDPLFLVFDGSGSPSVRSFRHTGLVPGRRYRYQVSSMSTAGEGSRTSIFSFAASEPPSATSQPRFVDSDGLTMTIGMDPPPSDGGAAIVRYVVYRNDGTPSGLLSTSIHICDTQMSEFQIPNLQGGRDYQIQLEAHSGCPVGEESAEVVPLADGQCPNKLACTLAGARSAIALYTTTKLPDPTKIARVVESQTRTSITFSWNAPDNDGGSYITSFEPYRDDGLGGDFVRVDVLPTSYFESETDTQAVGSEYKFTGLVTGRRYNFFIAACNKRGCKSGVVAGPFTAASKPDQPTGLIASATSNNPPYIYLSWTPPDNGGLPLTSTEIERDDGQEGLFEQTALVIAPNITFADISVVAGRTYRYRIRARNSQSASDYSRVMGFTAAGVPGKPVQVQLVSQSRTNITVMWTAPVDNGADIYQFVLRRDDGLGSAPTQIYRGASVTFQSTGLAMGRYYSFTMAARNAAGEGPASDAARFLSVSMPSPVGQPILLTSSCAGGSVSFKWTRPENDGGCGLRRYKVMLNGALAAGDSELPSTSLFYSVAGLNCAEKYTWSILTKNCLDVWGSSSPTLETYTASLPVKVQGLNATSVSSTELLFAWQPLVGTVEIGSTDQTILRGYELFMDDGLGGRFTRAYDGYNKPYEIYHVATGLVPGRTYRGYVRALNIVGTGDDSEVIYRSMSVEPSAPSELSVESGGETTVSCTWKPPQESGGEPVENYVLEYAPEPLFNTWQQDGPFPDNTQFAKQVYGLVKGTLYQFRIRAVTNAGSGLYSNIVSFIVGTPPTAGPTGLTRAATTSVSMTWGWSPLPDLQAGGAPLSGYRLYMNTGRDDETSLIYDGGDSPSVTEFTASSLVCGRTYVAEVSAVTRIGEGPKSSKVPFALAHSPSQPRAARVLSSSTAGITLAWDIPESTGCAELLRYQVERDSGGGFKVVANVSTPMQTYTDYSSLLPGYMYIYRVTARNVALDVDGPHSDHITAYAASLPGLVGNLGYVGSTRTSISLQWDSPSDTGGAQLDAYRVQADDGFGGDFTDVAVVTGNYATIGYLYPGRPYRFRIAAETVVGSGPYSPIYQQVVAALPGTPTTPVVTSVPGYLDRIRVSWAEPADNGGSLTLGYKVVFDGNCDRYDGTSIASVTSVQIHCDIGKSNSISVRGRNIVGWGGSSPSVIRYCGAEPIAPTALRLEIAVPPTPLEMVDLRTPTAMTLMWDAPTVDGGNSVKSYQLYRDAGDASGIYTLAYAGTSNKVTLHSLTNGKIYRFYAVAVNDVGAGPRSTVFTAEMRCTPRQLVAAPYKVDGSPWSVKIAWPETADNCGRAVSGYRVYRNSQLIYPVSNTWVSEPKLVGALGTNQLTVRLTAKDTGLVWVAVITDDDLATTAPPTMSAPQVKLGNGAMGRLTCRSSGSPVSAGVATTIVLHGCELLGGGNYALFAYVESTLGLDSDGSLFGPLQFQVPQPSNSFSVKAAINNNTLNKDGLDVSFATSAPAGMGYVMVAYEASYLQLTVKDVKAFANAVGDGPCKWHAFVYHIGNSVRLSGCRFIGGATYRLLVYVEDGRARDDGSLSEPLLLTVPPSNSFVGLLGRPALTATPTPTSVMLQFQPRQVLGKVWAVVVTEEAAMTATVASVKALTAALCSVAGLAVVDALQSVQITGCTLATETLYKALVYIEDDGADNDGFLSTIDVPVPASSTTNAFTAYPQPVLNERNDTATPDGLTVTLAAQNPDGRLWAMVVESTAGQCMSVRSMKFLEGALCNKWMMPITNQVTTITLTGCNLKGGESYRFFAYVEGAYNGDDGVLSAAIELKVPYTNGFDVDPIFQPGTPSPDGVQLGFTASQSSGKAWSMIVSAIHEKWVDPSAMKVGTYSVGGQLCRVSSLLVSSASLSITLAGCSLQRGVIYKAFVYVEGTNTSYADGTLSDPIDVAVPPTSLRFKQEPMHVTTPTSDAVSFTFTPEATDQGASAVTTGKLWII</sequence>
<dbReference type="OrthoDB" id="504170at2759"/>
<dbReference type="SMART" id="SM00060">
    <property type="entry name" value="FN3"/>
    <property type="match status" value="20"/>
</dbReference>
<evidence type="ECO:0000259" key="5">
    <source>
        <dbReference type="PROSITE" id="PS51820"/>
    </source>
</evidence>
<reference evidence="6" key="1">
    <citation type="submission" date="2021-02" db="EMBL/GenBank/DDBJ databases">
        <authorList>
            <person name="Dougan E. K."/>
            <person name="Rhodes N."/>
            <person name="Thang M."/>
            <person name="Chan C."/>
        </authorList>
    </citation>
    <scope>NUCLEOTIDE SEQUENCE</scope>
</reference>
<dbReference type="CDD" id="cd00063">
    <property type="entry name" value="FN3"/>
    <property type="match status" value="15"/>
</dbReference>
<feature type="domain" description="Fibronectin type-III" evidence="4">
    <location>
        <begin position="2575"/>
        <end position="2669"/>
    </location>
</feature>
<dbReference type="SUPFAM" id="SSF49265">
    <property type="entry name" value="Fibronectin type III"/>
    <property type="match status" value="10"/>
</dbReference>
<feature type="domain" description="Fibronectin type-III" evidence="4">
    <location>
        <begin position="1037"/>
        <end position="1130"/>
    </location>
</feature>